<comment type="caution">
    <text evidence="2">The sequence shown here is derived from an EMBL/GenBank/DDBJ whole genome shotgun (WGS) entry which is preliminary data.</text>
</comment>
<protein>
    <submittedName>
        <fullName evidence="2">Uncharacterized protein</fullName>
    </submittedName>
</protein>
<dbReference type="EMBL" id="FCNL01000040">
    <property type="protein sequence ID" value="CVI24397.1"/>
    <property type="molecule type" value="Genomic_DNA"/>
</dbReference>
<proteinExistence type="predicted"/>
<evidence type="ECO:0000313" key="2">
    <source>
        <dbReference type="EMBL" id="CVI24397.1"/>
    </source>
</evidence>
<feature type="region of interest" description="Disordered" evidence="1">
    <location>
        <begin position="1"/>
        <end position="35"/>
    </location>
</feature>
<accession>A0A822VA31</accession>
<dbReference type="AlphaFoldDB" id="A0A822VA31"/>
<evidence type="ECO:0000313" key="3">
    <source>
        <dbReference type="Proteomes" id="UP000192074"/>
    </source>
</evidence>
<evidence type="ECO:0000256" key="1">
    <source>
        <dbReference type="SAM" id="MobiDB-lite"/>
    </source>
</evidence>
<name>A0A822VA31_AGRTU</name>
<reference evidence="2 3" key="1">
    <citation type="submission" date="2016-01" db="EMBL/GenBank/DDBJ databases">
        <authorList>
            <person name="Regsiter A."/>
            <person name="william w."/>
        </authorList>
    </citation>
    <scope>NUCLEOTIDE SEQUENCE [LARGE SCALE GENOMIC DNA]</scope>
    <source>
        <strain evidence="2 3">B6</strain>
    </source>
</reference>
<dbReference type="Proteomes" id="UP000192074">
    <property type="component" value="Unassembled WGS sequence"/>
</dbReference>
<organism evidence="2 3">
    <name type="scientific">Agrobacterium tumefaciens str. B6</name>
    <dbReference type="NCBI Taxonomy" id="1183423"/>
    <lineage>
        <taxon>Bacteria</taxon>
        <taxon>Pseudomonadati</taxon>
        <taxon>Pseudomonadota</taxon>
        <taxon>Alphaproteobacteria</taxon>
        <taxon>Hyphomicrobiales</taxon>
        <taxon>Rhizobiaceae</taxon>
        <taxon>Rhizobium/Agrobacterium group</taxon>
        <taxon>Agrobacterium</taxon>
        <taxon>Agrobacterium tumefaciens complex</taxon>
    </lineage>
</organism>
<sequence length="62" mass="6469">MPRFSLSLTDKTDFDPKLHNQNRAGAPGEDDGQAGLLRQTALAGAGSQAIGEVDEAGCLRSL</sequence>
<gene>
    <name evidence="2" type="ORF">AGR4A_pAt10105</name>
</gene>